<name>A0ABP7J080_9PSEU</name>
<protein>
    <submittedName>
        <fullName evidence="2">Uncharacterized protein</fullName>
    </submittedName>
</protein>
<feature type="compositionally biased region" description="Polar residues" evidence="1">
    <location>
        <begin position="49"/>
        <end position="59"/>
    </location>
</feature>
<comment type="caution">
    <text evidence="2">The sequence shown here is derived from an EMBL/GenBank/DDBJ whole genome shotgun (WGS) entry which is preliminary data.</text>
</comment>
<dbReference type="Proteomes" id="UP001501624">
    <property type="component" value="Unassembled WGS sequence"/>
</dbReference>
<reference evidence="3" key="1">
    <citation type="journal article" date="2019" name="Int. J. Syst. Evol. Microbiol.">
        <title>The Global Catalogue of Microorganisms (GCM) 10K type strain sequencing project: providing services to taxonomists for standard genome sequencing and annotation.</title>
        <authorList>
            <consortium name="The Broad Institute Genomics Platform"/>
            <consortium name="The Broad Institute Genome Sequencing Center for Infectious Disease"/>
            <person name="Wu L."/>
            <person name="Ma J."/>
        </authorList>
    </citation>
    <scope>NUCLEOTIDE SEQUENCE [LARGE SCALE GENOMIC DNA]</scope>
    <source>
        <strain evidence="3">JCM 17017</strain>
    </source>
</reference>
<accession>A0ABP7J080</accession>
<gene>
    <name evidence="2" type="ORF">GCM10022380_57630</name>
</gene>
<organism evidence="2 3">
    <name type="scientific">Amycolatopsis tucumanensis</name>
    <dbReference type="NCBI Taxonomy" id="401106"/>
    <lineage>
        <taxon>Bacteria</taxon>
        <taxon>Bacillati</taxon>
        <taxon>Actinomycetota</taxon>
        <taxon>Actinomycetes</taxon>
        <taxon>Pseudonocardiales</taxon>
        <taxon>Pseudonocardiaceae</taxon>
        <taxon>Amycolatopsis</taxon>
    </lineage>
</organism>
<evidence type="ECO:0000313" key="2">
    <source>
        <dbReference type="EMBL" id="GAA3831528.1"/>
    </source>
</evidence>
<keyword evidence="3" id="KW-1185">Reference proteome</keyword>
<evidence type="ECO:0000256" key="1">
    <source>
        <dbReference type="SAM" id="MobiDB-lite"/>
    </source>
</evidence>
<dbReference type="EMBL" id="BAABCM010000009">
    <property type="protein sequence ID" value="GAA3831528.1"/>
    <property type="molecule type" value="Genomic_DNA"/>
</dbReference>
<feature type="region of interest" description="Disordered" evidence="1">
    <location>
        <begin position="37"/>
        <end position="59"/>
    </location>
</feature>
<sequence>MMAGPYCRYCGHRCFVYRVLPDGSWAGHMATCPEGAAHDREVTGHDHTTATNPNRTSRS</sequence>
<evidence type="ECO:0000313" key="3">
    <source>
        <dbReference type="Proteomes" id="UP001501624"/>
    </source>
</evidence>
<proteinExistence type="predicted"/>
<feature type="compositionally biased region" description="Basic and acidic residues" evidence="1">
    <location>
        <begin position="37"/>
        <end position="48"/>
    </location>
</feature>